<comment type="caution">
    <text evidence="2">The sequence shown here is derived from an EMBL/GenBank/DDBJ whole genome shotgun (WGS) entry which is preliminary data.</text>
</comment>
<proteinExistence type="predicted"/>
<protein>
    <recommendedName>
        <fullName evidence="1">4Fe-4S Wbl-type domain-containing protein</fullName>
    </recommendedName>
</protein>
<organism evidence="2 3">
    <name type="scientific">Nonomuraea cavernae</name>
    <dbReference type="NCBI Taxonomy" id="2045107"/>
    <lineage>
        <taxon>Bacteria</taxon>
        <taxon>Bacillati</taxon>
        <taxon>Actinomycetota</taxon>
        <taxon>Actinomycetes</taxon>
        <taxon>Streptosporangiales</taxon>
        <taxon>Streptosporangiaceae</taxon>
        <taxon>Nonomuraea</taxon>
    </lineage>
</organism>
<keyword evidence="3" id="KW-1185">Reference proteome</keyword>
<accession>A0A917YQ64</accession>
<dbReference type="RefSeq" id="WP_189122761.1">
    <property type="nucleotide sequence ID" value="NZ_BMNH01000002.1"/>
</dbReference>
<dbReference type="EMBL" id="BMNH01000002">
    <property type="protein sequence ID" value="GGO63269.1"/>
    <property type="molecule type" value="Genomic_DNA"/>
</dbReference>
<evidence type="ECO:0000313" key="3">
    <source>
        <dbReference type="Proteomes" id="UP000646523"/>
    </source>
</evidence>
<gene>
    <name evidence="2" type="ORF">GCM10012289_09890</name>
</gene>
<sequence length="121" mass="13230">MTRAKSPTSDLARLRSLYDQITEEGLCTRPGVDPDHWFPDAEPAGNATTQRRFYEQAATARCAGCKALAACQVTAEVEERADLMLHDCAPHGIRGGLAPWARFERLLASNIAVETDKEEAA</sequence>
<evidence type="ECO:0000313" key="2">
    <source>
        <dbReference type="EMBL" id="GGO63269.1"/>
    </source>
</evidence>
<dbReference type="InterPro" id="IPR034768">
    <property type="entry name" value="4FE4S_WBL"/>
</dbReference>
<reference evidence="2" key="1">
    <citation type="journal article" date="2014" name="Int. J. Syst. Evol. Microbiol.">
        <title>Complete genome sequence of Corynebacterium casei LMG S-19264T (=DSM 44701T), isolated from a smear-ripened cheese.</title>
        <authorList>
            <consortium name="US DOE Joint Genome Institute (JGI-PGF)"/>
            <person name="Walter F."/>
            <person name="Albersmeier A."/>
            <person name="Kalinowski J."/>
            <person name="Ruckert C."/>
        </authorList>
    </citation>
    <scope>NUCLEOTIDE SEQUENCE</scope>
    <source>
        <strain evidence="2">CGMCC 4.7368</strain>
    </source>
</reference>
<evidence type="ECO:0000259" key="1">
    <source>
        <dbReference type="PROSITE" id="PS51674"/>
    </source>
</evidence>
<dbReference type="Proteomes" id="UP000646523">
    <property type="component" value="Unassembled WGS sequence"/>
</dbReference>
<feature type="domain" description="4Fe-4S Wbl-type" evidence="1">
    <location>
        <begin position="26"/>
        <end position="104"/>
    </location>
</feature>
<dbReference type="PROSITE" id="PS51674">
    <property type="entry name" value="4FE4S_WBL"/>
    <property type="match status" value="1"/>
</dbReference>
<dbReference type="AlphaFoldDB" id="A0A917YQ64"/>
<name>A0A917YQ64_9ACTN</name>
<reference evidence="2" key="2">
    <citation type="submission" date="2020-09" db="EMBL/GenBank/DDBJ databases">
        <authorList>
            <person name="Sun Q."/>
            <person name="Zhou Y."/>
        </authorList>
    </citation>
    <scope>NUCLEOTIDE SEQUENCE</scope>
    <source>
        <strain evidence="2">CGMCC 4.7368</strain>
    </source>
</reference>